<keyword evidence="4" id="KW-1185">Reference proteome</keyword>
<feature type="region of interest" description="Disordered" evidence="1">
    <location>
        <begin position="20"/>
        <end position="71"/>
    </location>
</feature>
<evidence type="ECO:0000313" key="4">
    <source>
        <dbReference type="Proteomes" id="UP000019678"/>
    </source>
</evidence>
<evidence type="ECO:0000256" key="1">
    <source>
        <dbReference type="SAM" id="MobiDB-lite"/>
    </source>
</evidence>
<keyword evidence="2" id="KW-0732">Signal</keyword>
<dbReference type="EMBL" id="ASRX01000108">
    <property type="protein sequence ID" value="EYF00500.1"/>
    <property type="molecule type" value="Genomic_DNA"/>
</dbReference>
<dbReference type="Proteomes" id="UP000019678">
    <property type="component" value="Unassembled WGS sequence"/>
</dbReference>
<feature type="chain" id="PRO_5001499921" description="DUF2268 domain-containing protein" evidence="2">
    <location>
        <begin position="20"/>
        <end position="386"/>
    </location>
</feature>
<feature type="compositionally biased region" description="Low complexity" evidence="1">
    <location>
        <begin position="52"/>
        <end position="71"/>
    </location>
</feature>
<gene>
    <name evidence="3" type="ORF">CAP_0534</name>
</gene>
<name>A0A017SV77_9BACT</name>
<organism evidence="3 4">
    <name type="scientific">Chondromyces apiculatus DSM 436</name>
    <dbReference type="NCBI Taxonomy" id="1192034"/>
    <lineage>
        <taxon>Bacteria</taxon>
        <taxon>Pseudomonadati</taxon>
        <taxon>Myxococcota</taxon>
        <taxon>Polyangia</taxon>
        <taxon>Polyangiales</taxon>
        <taxon>Polyangiaceae</taxon>
        <taxon>Chondromyces</taxon>
    </lineage>
</organism>
<accession>A0A017SV77</accession>
<protein>
    <recommendedName>
        <fullName evidence="5">DUF2268 domain-containing protein</fullName>
    </recommendedName>
</protein>
<evidence type="ECO:0008006" key="5">
    <source>
        <dbReference type="Google" id="ProtNLM"/>
    </source>
</evidence>
<sequence length="386" mass="40451">MRRSLTVRLSLLIVTLATGACTTGGRSPPAPAPPGAPHAARAPPAASPPEPGASAAAATSPGASSASVSGSRSMEVQTNPLIDLHFFVRAIASGDAPSPGIAALDEAAKVARELETELGSPLGWGLLEGNLPAARSAAELVDVFGRLPERFELRLTGKSIAPRAGAVRFARALLAAEEAFLAQVWPRHQEALTRASGALARTLAPRERACFDFIHQHLGLELPAEPLPVALVAQGPRPQGFTFRRPGGRTLSVIAVEGRPELLVLETVLHEAIHALEVHSGGRGSALDQLRARLGAGGVTDADPLSREAIHGLIFIQAGETVRRLVDPSHRHYGEVAGVYAKAQRSASVELPIWKDYLDGKLTRDAAIERIATELLAKHPPAPAAP</sequence>
<dbReference type="AlphaFoldDB" id="A0A017SV77"/>
<reference evidence="3 4" key="1">
    <citation type="submission" date="2013-05" db="EMBL/GenBank/DDBJ databases">
        <title>Genome assembly of Chondromyces apiculatus DSM 436.</title>
        <authorList>
            <person name="Sharma G."/>
            <person name="Khatri I."/>
            <person name="Kaur C."/>
            <person name="Mayilraj S."/>
            <person name="Subramanian S."/>
        </authorList>
    </citation>
    <scope>NUCLEOTIDE SEQUENCE [LARGE SCALE GENOMIC DNA]</scope>
    <source>
        <strain evidence="3 4">DSM 436</strain>
    </source>
</reference>
<dbReference type="PROSITE" id="PS51257">
    <property type="entry name" value="PROKAR_LIPOPROTEIN"/>
    <property type="match status" value="1"/>
</dbReference>
<evidence type="ECO:0000313" key="3">
    <source>
        <dbReference type="EMBL" id="EYF00500.1"/>
    </source>
</evidence>
<proteinExistence type="predicted"/>
<feature type="signal peptide" evidence="2">
    <location>
        <begin position="1"/>
        <end position="19"/>
    </location>
</feature>
<evidence type="ECO:0000256" key="2">
    <source>
        <dbReference type="SAM" id="SignalP"/>
    </source>
</evidence>
<comment type="caution">
    <text evidence="3">The sequence shown here is derived from an EMBL/GenBank/DDBJ whole genome shotgun (WGS) entry which is preliminary data.</text>
</comment>